<feature type="transmembrane region" description="Helical" evidence="2">
    <location>
        <begin position="284"/>
        <end position="302"/>
    </location>
</feature>
<reference evidence="4" key="1">
    <citation type="submission" date="2025-08" db="UniProtKB">
        <authorList>
            <consortium name="RefSeq"/>
        </authorList>
    </citation>
    <scope>IDENTIFICATION</scope>
</reference>
<keyword evidence="2" id="KW-0472">Membrane</keyword>
<dbReference type="RefSeq" id="XP_014666855.1">
    <property type="nucleotide sequence ID" value="XM_014811369.1"/>
</dbReference>
<accession>A0ABM1E3T4</accession>
<feature type="transmembrane region" description="Helical" evidence="2">
    <location>
        <begin position="224"/>
        <end position="244"/>
    </location>
</feature>
<keyword evidence="2" id="KW-0812">Transmembrane</keyword>
<keyword evidence="3" id="KW-1185">Reference proteome</keyword>
<evidence type="ECO:0000256" key="2">
    <source>
        <dbReference type="SAM" id="Phobius"/>
    </source>
</evidence>
<feature type="transmembrane region" description="Helical" evidence="2">
    <location>
        <begin position="12"/>
        <end position="30"/>
    </location>
</feature>
<dbReference type="InterPro" id="IPR011701">
    <property type="entry name" value="MFS"/>
</dbReference>
<feature type="region of interest" description="Disordered" evidence="1">
    <location>
        <begin position="104"/>
        <end position="124"/>
    </location>
</feature>
<dbReference type="InterPro" id="IPR050327">
    <property type="entry name" value="Proton-linked_MCT"/>
</dbReference>
<feature type="transmembrane region" description="Helical" evidence="2">
    <location>
        <begin position="250"/>
        <end position="272"/>
    </location>
</feature>
<proteinExistence type="predicted"/>
<dbReference type="SUPFAM" id="SSF103473">
    <property type="entry name" value="MFS general substrate transporter"/>
    <property type="match status" value="1"/>
</dbReference>
<dbReference type="InterPro" id="IPR036259">
    <property type="entry name" value="MFS_trans_sf"/>
</dbReference>
<keyword evidence="2" id="KW-1133">Transmembrane helix</keyword>
<dbReference type="PANTHER" id="PTHR11360">
    <property type="entry name" value="MONOCARBOXYLATE TRANSPORTER"/>
    <property type="match status" value="1"/>
</dbReference>
<evidence type="ECO:0000313" key="3">
    <source>
        <dbReference type="Proteomes" id="UP000695022"/>
    </source>
</evidence>
<feature type="compositionally biased region" description="Polar residues" evidence="1">
    <location>
        <begin position="112"/>
        <end position="124"/>
    </location>
</feature>
<dbReference type="PANTHER" id="PTHR11360:SF260">
    <property type="entry name" value="MFS DOMAIN-CONTAINING PROTEIN"/>
    <property type="match status" value="1"/>
</dbReference>
<dbReference type="Proteomes" id="UP000695022">
    <property type="component" value="Unplaced"/>
</dbReference>
<evidence type="ECO:0000256" key="1">
    <source>
        <dbReference type="SAM" id="MobiDB-lite"/>
    </source>
</evidence>
<dbReference type="Pfam" id="PF07690">
    <property type="entry name" value="MFS_1"/>
    <property type="match status" value="1"/>
</dbReference>
<name>A0ABM1E3T4_PRICU</name>
<dbReference type="Gene3D" id="1.20.1250.20">
    <property type="entry name" value="MFS general substrate transporter like domains"/>
    <property type="match status" value="1"/>
</dbReference>
<feature type="transmembrane region" description="Helical" evidence="2">
    <location>
        <begin position="76"/>
        <end position="96"/>
    </location>
</feature>
<feature type="transmembrane region" description="Helical" evidence="2">
    <location>
        <begin position="187"/>
        <end position="204"/>
    </location>
</feature>
<organism evidence="3 4">
    <name type="scientific">Priapulus caudatus</name>
    <name type="common">Priapulid worm</name>
    <dbReference type="NCBI Taxonomy" id="37621"/>
    <lineage>
        <taxon>Eukaryota</taxon>
        <taxon>Metazoa</taxon>
        <taxon>Ecdysozoa</taxon>
        <taxon>Scalidophora</taxon>
        <taxon>Priapulida</taxon>
        <taxon>Priapulimorpha</taxon>
        <taxon>Priapulimorphida</taxon>
        <taxon>Priapulidae</taxon>
        <taxon>Priapulus</taxon>
    </lineage>
</organism>
<evidence type="ECO:0000313" key="4">
    <source>
        <dbReference type="RefSeq" id="XP_014666855.1"/>
    </source>
</evidence>
<dbReference type="GeneID" id="106808594"/>
<gene>
    <name evidence="4" type="primary">LOC106808594</name>
</gene>
<feature type="transmembrane region" description="Helical" evidence="2">
    <location>
        <begin position="50"/>
        <end position="70"/>
    </location>
</feature>
<feature type="transmembrane region" description="Helical" evidence="2">
    <location>
        <begin position="154"/>
        <end position="175"/>
    </location>
</feature>
<protein>
    <submittedName>
        <fullName evidence="4">Monocarboxylate transporter 12-like</fullName>
    </submittedName>
</protein>
<sequence length="305" mass="33741">MSLTYFAKGLPLLYLTYGLMFGLGSSLEMIPSQASTAEHFLKRRSMSIGIILLGTGVGTLVWPILIEYLLEEYLYQGTFLICGAISFNLLVAASLFRNFKKRPPSDSHTKETYNNVEMSPTSASEPQSCFARMRNSIKNSKPILDKRIFTDSCTFVYCMTLFFAQIAYQSIFILLPTRGEEIADSEGFSGATLVSIIGLSETIFRLPLSSMWDISFMRKPTRRLAGLTGFIFGIGFFVIMYPLMRTTQLQIINSALLGVVTSGYMVTSFIVLMDMSGVDLYKDGLALLLTCGGLASLVGPVGCWM</sequence>